<feature type="compositionally biased region" description="Polar residues" evidence="2">
    <location>
        <begin position="482"/>
        <end position="495"/>
    </location>
</feature>
<feature type="region of interest" description="Disordered" evidence="2">
    <location>
        <begin position="215"/>
        <end position="236"/>
    </location>
</feature>
<dbReference type="CDD" id="cd02662">
    <property type="entry name" value="Peptidase_C19F"/>
    <property type="match status" value="1"/>
</dbReference>
<evidence type="ECO:0000256" key="1">
    <source>
        <dbReference type="RuleBase" id="RU366025"/>
    </source>
</evidence>
<dbReference type="InterPro" id="IPR018200">
    <property type="entry name" value="USP_CS"/>
</dbReference>
<dbReference type="OrthoDB" id="2248014at2759"/>
<dbReference type="Gene3D" id="3.90.70.10">
    <property type="entry name" value="Cysteine proteinases"/>
    <property type="match status" value="1"/>
</dbReference>
<feature type="transmembrane region" description="Helical" evidence="3">
    <location>
        <begin position="12"/>
        <end position="32"/>
    </location>
</feature>
<keyword evidence="3" id="KW-0812">Transmembrane</keyword>
<dbReference type="STRING" id="573729.G2Q1Y1"/>
<dbReference type="AlphaFoldDB" id="G2Q1Y1"/>
<dbReference type="GO" id="GO:0005634">
    <property type="term" value="C:nucleus"/>
    <property type="evidence" value="ECO:0007669"/>
    <property type="project" value="TreeGrafter"/>
</dbReference>
<dbReference type="GO" id="GO:0005829">
    <property type="term" value="C:cytosol"/>
    <property type="evidence" value="ECO:0007669"/>
    <property type="project" value="TreeGrafter"/>
</dbReference>
<dbReference type="PANTHER" id="PTHR24006:SF904">
    <property type="entry name" value="UBIQUITIN CARBOXYL-TERMINAL HYDROLASE 16"/>
    <property type="match status" value="1"/>
</dbReference>
<keyword evidence="1" id="KW-0645">Protease</keyword>
<dbReference type="GeneID" id="11508786"/>
<dbReference type="Pfam" id="PF00443">
    <property type="entry name" value="UCH"/>
    <property type="match status" value="1"/>
</dbReference>
<organism evidence="5 6">
    <name type="scientific">Thermothelomyces thermophilus (strain ATCC 42464 / BCRC 31852 / DSM 1799)</name>
    <name type="common">Sporotrichum thermophile</name>
    <dbReference type="NCBI Taxonomy" id="573729"/>
    <lineage>
        <taxon>Eukaryota</taxon>
        <taxon>Fungi</taxon>
        <taxon>Dikarya</taxon>
        <taxon>Ascomycota</taxon>
        <taxon>Pezizomycotina</taxon>
        <taxon>Sordariomycetes</taxon>
        <taxon>Sordariomycetidae</taxon>
        <taxon>Sordariales</taxon>
        <taxon>Chaetomiaceae</taxon>
        <taxon>Thermothelomyces</taxon>
    </lineage>
</organism>
<evidence type="ECO:0000256" key="2">
    <source>
        <dbReference type="SAM" id="MobiDB-lite"/>
    </source>
</evidence>
<dbReference type="VEuPathDB" id="FungiDB:MYCTH_2296527"/>
<dbReference type="PROSITE" id="PS50235">
    <property type="entry name" value="USP_3"/>
    <property type="match status" value="1"/>
</dbReference>
<comment type="catalytic activity">
    <reaction evidence="1">
        <text>Thiol-dependent hydrolysis of ester, thioester, amide, peptide and isopeptide bonds formed by the C-terminal Gly of ubiquitin (a 76-residue protein attached to proteins as an intracellular targeting signal).</text>
        <dbReference type="EC" id="3.4.19.12"/>
    </reaction>
</comment>
<keyword evidence="1" id="KW-0833">Ubl conjugation pathway</keyword>
<dbReference type="RefSeq" id="XP_003659458.1">
    <property type="nucleotide sequence ID" value="XM_003659410.1"/>
</dbReference>
<dbReference type="Proteomes" id="UP000007322">
    <property type="component" value="Chromosome 1"/>
</dbReference>
<dbReference type="GO" id="GO:0016579">
    <property type="term" value="P:protein deubiquitination"/>
    <property type="evidence" value="ECO:0007669"/>
    <property type="project" value="InterPro"/>
</dbReference>
<dbReference type="SUPFAM" id="SSF54001">
    <property type="entry name" value="Cysteine proteinases"/>
    <property type="match status" value="1"/>
</dbReference>
<name>G2Q1Y1_THET4</name>
<dbReference type="EMBL" id="CP003002">
    <property type="protein sequence ID" value="AEO54213.1"/>
    <property type="molecule type" value="Genomic_DNA"/>
</dbReference>
<dbReference type="GO" id="GO:0006508">
    <property type="term" value="P:proteolysis"/>
    <property type="evidence" value="ECO:0007669"/>
    <property type="project" value="UniProtKB-KW"/>
</dbReference>
<dbReference type="FunCoup" id="G2Q1Y1">
    <property type="interactions" value="37"/>
</dbReference>
<gene>
    <name evidence="5" type="ORF">MYCTH_2296527</name>
</gene>
<reference evidence="5 6" key="1">
    <citation type="journal article" date="2011" name="Nat. Biotechnol.">
        <title>Comparative genomic analysis of the thermophilic biomass-degrading fungi Myceliophthora thermophila and Thielavia terrestris.</title>
        <authorList>
            <person name="Berka R.M."/>
            <person name="Grigoriev I.V."/>
            <person name="Otillar R."/>
            <person name="Salamov A."/>
            <person name="Grimwood J."/>
            <person name="Reid I."/>
            <person name="Ishmael N."/>
            <person name="John T."/>
            <person name="Darmond C."/>
            <person name="Moisan M.-C."/>
            <person name="Henrissat B."/>
            <person name="Coutinho P.M."/>
            <person name="Lombard V."/>
            <person name="Natvig D.O."/>
            <person name="Lindquist E."/>
            <person name="Schmutz J."/>
            <person name="Lucas S."/>
            <person name="Harris P."/>
            <person name="Powlowski J."/>
            <person name="Bellemare A."/>
            <person name="Taylor D."/>
            <person name="Butler G."/>
            <person name="de Vries R.P."/>
            <person name="Allijn I.E."/>
            <person name="van den Brink J."/>
            <person name="Ushinsky S."/>
            <person name="Storms R."/>
            <person name="Powell A.J."/>
            <person name="Paulsen I.T."/>
            <person name="Elbourne L.D.H."/>
            <person name="Baker S.E."/>
            <person name="Magnuson J."/>
            <person name="LaBoissiere S."/>
            <person name="Clutterbuck A.J."/>
            <person name="Martinez D."/>
            <person name="Wogulis M."/>
            <person name="de Leon A.L."/>
            <person name="Rey M.W."/>
            <person name="Tsang A."/>
        </authorList>
    </citation>
    <scope>NUCLEOTIDE SEQUENCE [LARGE SCALE GENOMIC DNA]</scope>
    <source>
        <strain evidence="6">ATCC 42464 / BCRC 31852 / DSM 1799</strain>
    </source>
</reference>
<dbReference type="GO" id="GO:0004843">
    <property type="term" value="F:cysteine-type deubiquitinase activity"/>
    <property type="evidence" value="ECO:0007669"/>
    <property type="project" value="UniProtKB-UniRule"/>
</dbReference>
<keyword evidence="6" id="KW-1185">Reference proteome</keyword>
<dbReference type="InParanoid" id="G2Q1Y1"/>
<dbReference type="HOGENOM" id="CLU_018461_0_0_1"/>
<dbReference type="InterPro" id="IPR038765">
    <property type="entry name" value="Papain-like_cys_pep_sf"/>
</dbReference>
<dbReference type="PROSITE" id="PS00972">
    <property type="entry name" value="USP_1"/>
    <property type="match status" value="1"/>
</dbReference>
<feature type="domain" description="USP" evidence="4">
    <location>
        <begin position="52"/>
        <end position="656"/>
    </location>
</feature>
<dbReference type="InterPro" id="IPR050164">
    <property type="entry name" value="Peptidase_C19"/>
</dbReference>
<dbReference type="eggNOG" id="ENOG502QSIQ">
    <property type="taxonomic scope" value="Eukaryota"/>
</dbReference>
<accession>G2Q1Y1</accession>
<keyword evidence="3" id="KW-1133">Transmembrane helix</keyword>
<dbReference type="OMA" id="HMRITVF"/>
<proteinExistence type="inferred from homology"/>
<dbReference type="PANTHER" id="PTHR24006">
    <property type="entry name" value="UBIQUITIN CARBOXYL-TERMINAL HYDROLASE"/>
    <property type="match status" value="1"/>
</dbReference>
<feature type="region of interest" description="Disordered" evidence="2">
    <location>
        <begin position="482"/>
        <end position="624"/>
    </location>
</feature>
<sequence length="660" mass="72368">MPDKALRVVTYAAGASLAAITLIYVFGPTYFLDGDTSRSGTGAFSTRKAGVVGLSNPANDCFINSVLQALAGLGDLRLYLIREVHRRRLDDETVYTQLVPADALAQLEVETGLRRFGKDIPGWKLEGLQRGVITKSLKDILDALNERPIHKKTISAAPFVRALEEAFRQRISRQQQDAHEFLQIVAERLCDEYHAGCSARWLSRRTAALDEKKLAEAQQATQVPSAELPQSHRPLGQTNTAALNQAAEASTGGAGQNRGYVEHQGMEEEEGFPLEGKFESQIECLTCGFKPRPTPSTFCTLTLHVPRVPSTTLSACFDGMFKTEYIDDFRCEKCRLLHALSIFEVAARRASSEEKRLKAQSAAEKLRLAIEKDPETPPAGVELPDLHSAPKRRIARHIRITHFPKILAIHLSRSIFDASRSSQKNLAKVAFPEKLTLGGLLQQRRYKLLGVVTHKGSHHSGHYESFRRQNIYPPFSNPSTFQASGVYSRTPSPASTPRADLRGQPPQDVAAPTSAGRHSDSAPPCHLSATPAAGSRDSLCDSTRGGESSADARSGATPVAAAQASNSDSGSRDPTETTPQLSIPGAGSPPPRSGTPGAQSVKEHRLSTHSAPAARTKQRKQQSRWWRISDDKIKEANTRDVLGMQREVYLMFYELERPYL</sequence>
<keyword evidence="1" id="KW-0378">Hydrolase</keyword>
<keyword evidence="1" id="KW-0788">Thiol protease</keyword>
<keyword evidence="3" id="KW-0472">Membrane</keyword>
<dbReference type="PROSITE" id="PS00973">
    <property type="entry name" value="USP_2"/>
    <property type="match status" value="1"/>
</dbReference>
<comment type="similarity">
    <text evidence="1">Belongs to the peptidase C19 family.</text>
</comment>
<protein>
    <recommendedName>
        <fullName evidence="1">Ubiquitin carboxyl-terminal hydrolase</fullName>
        <ecNumber evidence="1">3.4.19.12</ecNumber>
    </recommendedName>
</protein>
<evidence type="ECO:0000313" key="5">
    <source>
        <dbReference type="EMBL" id="AEO54213.1"/>
    </source>
</evidence>
<evidence type="ECO:0000256" key="3">
    <source>
        <dbReference type="SAM" id="Phobius"/>
    </source>
</evidence>
<dbReference type="EC" id="3.4.19.12" evidence="1"/>
<dbReference type="InterPro" id="IPR001394">
    <property type="entry name" value="Peptidase_C19_UCH"/>
</dbReference>
<dbReference type="KEGG" id="mtm:MYCTH_2296527"/>
<dbReference type="InterPro" id="IPR028889">
    <property type="entry name" value="USP"/>
</dbReference>
<evidence type="ECO:0000259" key="4">
    <source>
        <dbReference type="PROSITE" id="PS50235"/>
    </source>
</evidence>
<evidence type="ECO:0000313" key="6">
    <source>
        <dbReference type="Proteomes" id="UP000007322"/>
    </source>
</evidence>